<comment type="caution">
    <text evidence="1">The sequence shown here is derived from an EMBL/GenBank/DDBJ whole genome shotgun (WGS) entry which is preliminary data.</text>
</comment>
<dbReference type="AlphaFoldDB" id="A0A0F9HB75"/>
<accession>A0A0F9HB75</accession>
<gene>
    <name evidence="1" type="ORF">LCGC14_1805640</name>
</gene>
<proteinExistence type="predicted"/>
<name>A0A0F9HB75_9ZZZZ</name>
<protein>
    <submittedName>
        <fullName evidence="1">Uncharacterized protein</fullName>
    </submittedName>
</protein>
<sequence>MKYCKCKSGLVLVNLEEGKGECPICKLPKKLGKGLKKMSKIYNDVFLVTGEQDIIKDCLDRARRARRWQT</sequence>
<dbReference type="EMBL" id="LAZR01017460">
    <property type="protein sequence ID" value="KKM00322.1"/>
    <property type="molecule type" value="Genomic_DNA"/>
</dbReference>
<organism evidence="1">
    <name type="scientific">marine sediment metagenome</name>
    <dbReference type="NCBI Taxonomy" id="412755"/>
    <lineage>
        <taxon>unclassified sequences</taxon>
        <taxon>metagenomes</taxon>
        <taxon>ecological metagenomes</taxon>
    </lineage>
</organism>
<evidence type="ECO:0000313" key="1">
    <source>
        <dbReference type="EMBL" id="KKM00322.1"/>
    </source>
</evidence>
<reference evidence="1" key="1">
    <citation type="journal article" date="2015" name="Nature">
        <title>Complex archaea that bridge the gap between prokaryotes and eukaryotes.</title>
        <authorList>
            <person name="Spang A."/>
            <person name="Saw J.H."/>
            <person name="Jorgensen S.L."/>
            <person name="Zaremba-Niedzwiedzka K."/>
            <person name="Martijn J."/>
            <person name="Lind A.E."/>
            <person name="van Eijk R."/>
            <person name="Schleper C."/>
            <person name="Guy L."/>
            <person name="Ettema T.J."/>
        </authorList>
    </citation>
    <scope>NUCLEOTIDE SEQUENCE</scope>
</reference>